<dbReference type="SUPFAM" id="SSF53474">
    <property type="entry name" value="alpha/beta-Hydrolases"/>
    <property type="match status" value="1"/>
</dbReference>
<dbReference type="AlphaFoldDB" id="A0A5C3NSB2"/>
<comment type="catalytic activity">
    <reaction evidence="7">
        <text>S-formylglutathione + H2O = formate + glutathione + H(+)</text>
        <dbReference type="Rhea" id="RHEA:14961"/>
        <dbReference type="ChEBI" id="CHEBI:15377"/>
        <dbReference type="ChEBI" id="CHEBI:15378"/>
        <dbReference type="ChEBI" id="CHEBI:15740"/>
        <dbReference type="ChEBI" id="CHEBI:57688"/>
        <dbReference type="ChEBI" id="CHEBI:57925"/>
        <dbReference type="EC" id="3.1.2.12"/>
    </reaction>
</comment>
<dbReference type="GO" id="GO:0005829">
    <property type="term" value="C:cytosol"/>
    <property type="evidence" value="ECO:0007669"/>
    <property type="project" value="TreeGrafter"/>
</dbReference>
<comment type="similarity">
    <text evidence="1 7">Belongs to the esterase D family.</text>
</comment>
<keyword evidence="9" id="KW-1185">Reference proteome</keyword>
<accession>A0A5C3NSB2</accession>
<evidence type="ECO:0000256" key="7">
    <source>
        <dbReference type="RuleBase" id="RU363068"/>
    </source>
</evidence>
<dbReference type="Gene3D" id="3.40.50.1820">
    <property type="entry name" value="alpha/beta hydrolase"/>
    <property type="match status" value="1"/>
</dbReference>
<evidence type="ECO:0000256" key="4">
    <source>
        <dbReference type="ARBA" id="ARBA00022487"/>
    </source>
</evidence>
<evidence type="ECO:0000256" key="5">
    <source>
        <dbReference type="ARBA" id="ARBA00022801"/>
    </source>
</evidence>
<proteinExistence type="inferred from homology"/>
<dbReference type="InterPro" id="IPR029058">
    <property type="entry name" value="AB_hydrolase_fold"/>
</dbReference>
<name>A0A5C3NSB2_9AGAM</name>
<dbReference type="PANTHER" id="PTHR10061:SF0">
    <property type="entry name" value="S-FORMYLGLUTATHIONE HYDROLASE"/>
    <property type="match status" value="1"/>
</dbReference>
<dbReference type="GO" id="GO:0046294">
    <property type="term" value="P:formaldehyde catabolic process"/>
    <property type="evidence" value="ECO:0007669"/>
    <property type="project" value="InterPro"/>
</dbReference>
<sequence length="293" mass="31862">MSLETLSASKSFGGMLTKYKFKSAALGGLDAQFNLFLPANASQGKVPVLFYLAGLTCTEDNGTQKGGFLREAADEGIALIFPDTSPRGAGIEGEDDDWDFGTGAGFYLNATHPKYAKHYNMATHVTLELPQVIEAAGIPVDFTRQSIFGHSMGGHGALTLYLGALTNSPKTKQFRSASAFAPVANPTKCPWGQKAFKGYFQGGVEEAAANHDATEMISRIKDNVHILIDYGTGDNFYKQGQLLPENFLKAARDAGHDEVQVRVRPQDGYDHSYYFMSTFASDHVHFHANFLKA</sequence>
<dbReference type="OrthoDB" id="420518at2759"/>
<feature type="active site" description="Charge relay system" evidence="6">
    <location>
        <position position="151"/>
    </location>
</feature>
<dbReference type="GO" id="GO:0018738">
    <property type="term" value="F:S-formylglutathione hydrolase activity"/>
    <property type="evidence" value="ECO:0007669"/>
    <property type="project" value="UniProtKB-EC"/>
</dbReference>
<dbReference type="FunFam" id="3.40.50.1820:FF:000002">
    <property type="entry name" value="S-formylglutathione hydrolase"/>
    <property type="match status" value="1"/>
</dbReference>
<feature type="active site" description="Charge relay system" evidence="6">
    <location>
        <position position="234"/>
    </location>
</feature>
<evidence type="ECO:0000256" key="6">
    <source>
        <dbReference type="PIRSR" id="PIRSR614186-1"/>
    </source>
</evidence>
<dbReference type="NCBIfam" id="TIGR02821">
    <property type="entry name" value="fghA_ester_D"/>
    <property type="match status" value="1"/>
</dbReference>
<reference evidence="8 9" key="1">
    <citation type="journal article" date="2019" name="Nat. Ecol. Evol.">
        <title>Megaphylogeny resolves global patterns of mushroom evolution.</title>
        <authorList>
            <person name="Varga T."/>
            <person name="Krizsan K."/>
            <person name="Foldi C."/>
            <person name="Dima B."/>
            <person name="Sanchez-Garcia M."/>
            <person name="Sanchez-Ramirez S."/>
            <person name="Szollosi G.J."/>
            <person name="Szarkandi J.G."/>
            <person name="Papp V."/>
            <person name="Albert L."/>
            <person name="Andreopoulos W."/>
            <person name="Angelini C."/>
            <person name="Antonin V."/>
            <person name="Barry K.W."/>
            <person name="Bougher N.L."/>
            <person name="Buchanan P."/>
            <person name="Buyck B."/>
            <person name="Bense V."/>
            <person name="Catcheside P."/>
            <person name="Chovatia M."/>
            <person name="Cooper J."/>
            <person name="Damon W."/>
            <person name="Desjardin D."/>
            <person name="Finy P."/>
            <person name="Geml J."/>
            <person name="Haridas S."/>
            <person name="Hughes K."/>
            <person name="Justo A."/>
            <person name="Karasinski D."/>
            <person name="Kautmanova I."/>
            <person name="Kiss B."/>
            <person name="Kocsube S."/>
            <person name="Kotiranta H."/>
            <person name="LaButti K.M."/>
            <person name="Lechner B.E."/>
            <person name="Liimatainen K."/>
            <person name="Lipzen A."/>
            <person name="Lukacs Z."/>
            <person name="Mihaltcheva S."/>
            <person name="Morgado L.N."/>
            <person name="Niskanen T."/>
            <person name="Noordeloos M.E."/>
            <person name="Ohm R.A."/>
            <person name="Ortiz-Santana B."/>
            <person name="Ovrebo C."/>
            <person name="Racz N."/>
            <person name="Riley R."/>
            <person name="Savchenko A."/>
            <person name="Shiryaev A."/>
            <person name="Soop K."/>
            <person name="Spirin V."/>
            <person name="Szebenyi C."/>
            <person name="Tomsovsky M."/>
            <person name="Tulloss R.E."/>
            <person name="Uehling J."/>
            <person name="Grigoriev I.V."/>
            <person name="Vagvolgyi C."/>
            <person name="Papp T."/>
            <person name="Martin F.M."/>
            <person name="Miettinen O."/>
            <person name="Hibbett D.S."/>
            <person name="Nagy L.G."/>
        </authorList>
    </citation>
    <scope>NUCLEOTIDE SEQUENCE [LARGE SCALE GENOMIC DNA]</scope>
    <source>
        <strain evidence="8 9">OMC1185</strain>
    </source>
</reference>
<feature type="active site" description="Charge relay system" evidence="6">
    <location>
        <position position="271"/>
    </location>
</feature>
<evidence type="ECO:0000256" key="3">
    <source>
        <dbReference type="ARBA" id="ARBA00016774"/>
    </source>
</evidence>
<evidence type="ECO:0000313" key="9">
    <source>
        <dbReference type="Proteomes" id="UP000305948"/>
    </source>
</evidence>
<dbReference type="PANTHER" id="PTHR10061">
    <property type="entry name" value="S-FORMYLGLUTATHIONE HYDROLASE"/>
    <property type="match status" value="1"/>
</dbReference>
<dbReference type="Pfam" id="PF00756">
    <property type="entry name" value="Esterase"/>
    <property type="match status" value="1"/>
</dbReference>
<protein>
    <recommendedName>
        <fullName evidence="3 7">S-formylglutathione hydrolase</fullName>
        <ecNumber evidence="2 7">3.1.2.12</ecNumber>
    </recommendedName>
</protein>
<dbReference type="GO" id="GO:0052689">
    <property type="term" value="F:carboxylic ester hydrolase activity"/>
    <property type="evidence" value="ECO:0007669"/>
    <property type="project" value="UniProtKB-KW"/>
</dbReference>
<dbReference type="EMBL" id="ML213503">
    <property type="protein sequence ID" value="TFK56601.1"/>
    <property type="molecule type" value="Genomic_DNA"/>
</dbReference>
<evidence type="ECO:0000256" key="2">
    <source>
        <dbReference type="ARBA" id="ARBA00012479"/>
    </source>
</evidence>
<keyword evidence="5 7" id="KW-0378">Hydrolase</keyword>
<dbReference type="Proteomes" id="UP000305948">
    <property type="component" value="Unassembled WGS sequence"/>
</dbReference>
<comment type="subcellular location">
    <subcellularLocation>
        <location evidence="7">Cytoplasm</location>
    </subcellularLocation>
</comment>
<dbReference type="InterPro" id="IPR014186">
    <property type="entry name" value="S-formylglutathione_hydrol"/>
</dbReference>
<dbReference type="InterPro" id="IPR000801">
    <property type="entry name" value="Esterase-like"/>
</dbReference>
<gene>
    <name evidence="8" type="ORF">OE88DRAFT_1730073</name>
</gene>
<evidence type="ECO:0000256" key="1">
    <source>
        <dbReference type="ARBA" id="ARBA00005622"/>
    </source>
</evidence>
<organism evidence="8 9">
    <name type="scientific">Heliocybe sulcata</name>
    <dbReference type="NCBI Taxonomy" id="5364"/>
    <lineage>
        <taxon>Eukaryota</taxon>
        <taxon>Fungi</taxon>
        <taxon>Dikarya</taxon>
        <taxon>Basidiomycota</taxon>
        <taxon>Agaricomycotina</taxon>
        <taxon>Agaricomycetes</taxon>
        <taxon>Gloeophyllales</taxon>
        <taxon>Gloeophyllaceae</taxon>
        <taxon>Heliocybe</taxon>
    </lineage>
</organism>
<dbReference type="EC" id="3.1.2.12" evidence="2 7"/>
<dbReference type="STRING" id="5364.A0A5C3NSB2"/>
<keyword evidence="7" id="KW-0963">Cytoplasm</keyword>
<keyword evidence="4 7" id="KW-0719">Serine esterase</keyword>
<evidence type="ECO:0000313" key="8">
    <source>
        <dbReference type="EMBL" id="TFK56601.1"/>
    </source>
</evidence>
<comment type="function">
    <text evidence="7">Serine hydrolase involved in the detoxification of formaldehyde.</text>
</comment>